<dbReference type="NCBIfam" id="NF001913">
    <property type="entry name" value="PRK00696.1"/>
    <property type="match status" value="1"/>
</dbReference>
<dbReference type="SUPFAM" id="SSF56059">
    <property type="entry name" value="Glutathione synthetase ATP-binding domain-like"/>
    <property type="match status" value="1"/>
</dbReference>
<comment type="cofactor">
    <cofactor evidence="7">
        <name>Mg(2+)</name>
        <dbReference type="ChEBI" id="CHEBI:18420"/>
    </cofactor>
    <text evidence="7">Binds 1 Mg(2+) ion per subunit.</text>
</comment>
<evidence type="ECO:0000256" key="5">
    <source>
        <dbReference type="ARBA" id="ARBA00022741"/>
    </source>
</evidence>
<feature type="binding site" evidence="7">
    <location>
        <position position="111"/>
    </location>
    <ligand>
        <name>ATP</name>
        <dbReference type="ChEBI" id="CHEBI:30616"/>
    </ligand>
</feature>
<dbReference type="PANTHER" id="PTHR11815:SF10">
    <property type="entry name" value="SUCCINATE--COA LIGASE [GDP-FORMING] SUBUNIT BETA, MITOCHONDRIAL"/>
    <property type="match status" value="1"/>
</dbReference>
<evidence type="ECO:0000256" key="4">
    <source>
        <dbReference type="ARBA" id="ARBA00022723"/>
    </source>
</evidence>
<dbReference type="InterPro" id="IPR005809">
    <property type="entry name" value="Succ_CoA_ligase-like_bsu"/>
</dbReference>
<comment type="subunit">
    <text evidence="7">Heterotetramer of two alpha and two beta subunits.</text>
</comment>
<dbReference type="PROSITE" id="PS50975">
    <property type="entry name" value="ATP_GRASP"/>
    <property type="match status" value="1"/>
</dbReference>
<organism evidence="10 11">
    <name type="scientific">Syntrophus aciditrophicus (strain SB)</name>
    <dbReference type="NCBI Taxonomy" id="56780"/>
    <lineage>
        <taxon>Bacteria</taxon>
        <taxon>Pseudomonadati</taxon>
        <taxon>Thermodesulfobacteriota</taxon>
        <taxon>Syntrophia</taxon>
        <taxon>Syntrophales</taxon>
        <taxon>Syntrophaceae</taxon>
        <taxon>Syntrophus</taxon>
    </lineage>
</organism>
<dbReference type="FunFam" id="3.40.50.261:FF:000001">
    <property type="entry name" value="Succinate--CoA ligase [ADP-forming] subunit beta"/>
    <property type="match status" value="1"/>
</dbReference>
<name>Q2LW34_SYNAS</name>
<dbReference type="InterPro" id="IPR011761">
    <property type="entry name" value="ATP-grasp"/>
</dbReference>
<dbReference type="NCBIfam" id="TIGR01016">
    <property type="entry name" value="sucCoAbeta"/>
    <property type="match status" value="1"/>
</dbReference>
<feature type="binding site" evidence="7">
    <location>
        <begin position="62"/>
        <end position="64"/>
    </location>
    <ligand>
        <name>ATP</name>
        <dbReference type="ChEBI" id="CHEBI:30616"/>
    </ligand>
</feature>
<dbReference type="GO" id="GO:0004776">
    <property type="term" value="F:succinate-CoA ligase (GDP-forming) activity"/>
    <property type="evidence" value="ECO:0007669"/>
    <property type="project" value="RHEA"/>
</dbReference>
<dbReference type="GO" id="GO:0005829">
    <property type="term" value="C:cytosol"/>
    <property type="evidence" value="ECO:0007669"/>
    <property type="project" value="TreeGrafter"/>
</dbReference>
<dbReference type="InterPro" id="IPR016102">
    <property type="entry name" value="Succinyl-CoA_synth-like"/>
</dbReference>
<evidence type="ECO:0000256" key="8">
    <source>
        <dbReference type="PROSITE-ProRule" id="PRU00409"/>
    </source>
</evidence>
<dbReference type="UniPathway" id="UPA00223">
    <property type="reaction ID" value="UER00999"/>
</dbReference>
<evidence type="ECO:0000256" key="3">
    <source>
        <dbReference type="ARBA" id="ARBA00022598"/>
    </source>
</evidence>
<evidence type="ECO:0000256" key="7">
    <source>
        <dbReference type="HAMAP-Rule" id="MF_00558"/>
    </source>
</evidence>
<evidence type="ECO:0000256" key="2">
    <source>
        <dbReference type="ARBA" id="ARBA00022532"/>
    </source>
</evidence>
<dbReference type="HAMAP" id="MF_00558">
    <property type="entry name" value="Succ_CoA_beta"/>
    <property type="match status" value="1"/>
</dbReference>
<dbReference type="eggNOG" id="COG0045">
    <property type="taxonomic scope" value="Bacteria"/>
</dbReference>
<evidence type="ECO:0000256" key="1">
    <source>
        <dbReference type="ARBA" id="ARBA00009182"/>
    </source>
</evidence>
<dbReference type="GO" id="GO:0000287">
    <property type="term" value="F:magnesium ion binding"/>
    <property type="evidence" value="ECO:0007669"/>
    <property type="project" value="UniProtKB-UniRule"/>
</dbReference>
<comment type="similarity">
    <text evidence="1 7">Belongs to the succinate/malate CoA ligase beta subunit family.</text>
</comment>
<keyword evidence="4 7" id="KW-0479">Metal-binding</keyword>
<dbReference type="GO" id="GO:0006099">
    <property type="term" value="P:tricarboxylic acid cycle"/>
    <property type="evidence" value="ECO:0007669"/>
    <property type="project" value="UniProtKB-UniRule"/>
</dbReference>
<keyword evidence="5 7" id="KW-0547">Nucleotide-binding</keyword>
<dbReference type="GO" id="GO:0006104">
    <property type="term" value="P:succinyl-CoA metabolic process"/>
    <property type="evidence" value="ECO:0007669"/>
    <property type="project" value="TreeGrafter"/>
</dbReference>
<dbReference type="EC" id="6.2.1.5" evidence="7"/>
<keyword evidence="3 7" id="KW-0436">Ligase</keyword>
<dbReference type="GO" id="GO:0004775">
    <property type="term" value="F:succinate-CoA ligase (ADP-forming) activity"/>
    <property type="evidence" value="ECO:0007669"/>
    <property type="project" value="UniProtKB-UniRule"/>
</dbReference>
<dbReference type="Gene3D" id="3.30.470.20">
    <property type="entry name" value="ATP-grasp fold, B domain"/>
    <property type="match status" value="1"/>
</dbReference>
<comment type="catalytic activity">
    <reaction evidence="7">
        <text>GTP + succinate + CoA = succinyl-CoA + GDP + phosphate</text>
        <dbReference type="Rhea" id="RHEA:22120"/>
        <dbReference type="ChEBI" id="CHEBI:30031"/>
        <dbReference type="ChEBI" id="CHEBI:37565"/>
        <dbReference type="ChEBI" id="CHEBI:43474"/>
        <dbReference type="ChEBI" id="CHEBI:57287"/>
        <dbReference type="ChEBI" id="CHEBI:57292"/>
        <dbReference type="ChEBI" id="CHEBI:58189"/>
    </reaction>
</comment>
<dbReference type="Proteomes" id="UP000001933">
    <property type="component" value="Chromosome"/>
</dbReference>
<dbReference type="STRING" id="56780.SYN_02501"/>
<gene>
    <name evidence="7" type="primary">sucC</name>
    <name evidence="10" type="ORF">SYN_02501</name>
</gene>
<dbReference type="FunFam" id="3.30.1490.20:FF:000002">
    <property type="entry name" value="Succinate--CoA ligase [ADP-forming] subunit beta"/>
    <property type="match status" value="1"/>
</dbReference>
<comment type="pathway">
    <text evidence="7">Carbohydrate metabolism; tricarboxylic acid cycle; succinate from succinyl-CoA (ligase route): step 1/1.</text>
</comment>
<dbReference type="AlphaFoldDB" id="Q2LW34"/>
<dbReference type="HOGENOM" id="CLU_037430_0_2_7"/>
<evidence type="ECO:0000256" key="6">
    <source>
        <dbReference type="ARBA" id="ARBA00022842"/>
    </source>
</evidence>
<keyword evidence="2 7" id="KW-0816">Tricarboxylic acid cycle</keyword>
<comment type="catalytic activity">
    <reaction evidence="7">
        <text>succinate + ATP + CoA = succinyl-CoA + ADP + phosphate</text>
        <dbReference type="Rhea" id="RHEA:17661"/>
        <dbReference type="ChEBI" id="CHEBI:30031"/>
        <dbReference type="ChEBI" id="CHEBI:30616"/>
        <dbReference type="ChEBI" id="CHEBI:43474"/>
        <dbReference type="ChEBI" id="CHEBI:57287"/>
        <dbReference type="ChEBI" id="CHEBI:57292"/>
        <dbReference type="ChEBI" id="CHEBI:456216"/>
        <dbReference type="EC" id="6.2.1.5"/>
    </reaction>
</comment>
<dbReference type="PROSITE" id="PS01217">
    <property type="entry name" value="SUCCINYL_COA_LIG_3"/>
    <property type="match status" value="1"/>
</dbReference>
<evidence type="ECO:0000313" key="11">
    <source>
        <dbReference type="Proteomes" id="UP000001933"/>
    </source>
</evidence>
<dbReference type="InParanoid" id="Q2LW34"/>
<feature type="binding site" evidence="7">
    <location>
        <position position="208"/>
    </location>
    <ligand>
        <name>Mg(2+)</name>
        <dbReference type="ChEBI" id="CHEBI:18420"/>
    </ligand>
</feature>
<dbReference type="SUPFAM" id="SSF52210">
    <property type="entry name" value="Succinyl-CoA synthetase domains"/>
    <property type="match status" value="1"/>
</dbReference>
<dbReference type="InterPro" id="IPR013650">
    <property type="entry name" value="ATP-grasp_succ-CoA_synth-type"/>
</dbReference>
<keyword evidence="7 8" id="KW-0067">ATP-binding</keyword>
<dbReference type="Gene3D" id="3.40.50.261">
    <property type="entry name" value="Succinyl-CoA synthetase domains"/>
    <property type="match status" value="1"/>
</dbReference>
<feature type="domain" description="ATP-grasp" evidence="9">
    <location>
        <begin position="18"/>
        <end position="254"/>
    </location>
</feature>
<proteinExistence type="inferred from homology"/>
<dbReference type="Gene3D" id="3.30.1490.20">
    <property type="entry name" value="ATP-grasp fold, A domain"/>
    <property type="match status" value="1"/>
</dbReference>
<dbReference type="FunCoup" id="Q2LW34">
    <property type="interactions" value="481"/>
</dbReference>
<accession>Q2LW34</accession>
<feature type="binding site" evidence="7">
    <location>
        <position position="108"/>
    </location>
    <ligand>
        <name>ATP</name>
        <dbReference type="ChEBI" id="CHEBI:30616"/>
    </ligand>
</feature>
<dbReference type="GO" id="GO:0042709">
    <property type="term" value="C:succinate-CoA ligase complex"/>
    <property type="evidence" value="ECO:0007669"/>
    <property type="project" value="TreeGrafter"/>
</dbReference>
<reference evidence="10 11" key="1">
    <citation type="journal article" date="2007" name="Proc. Natl. Acad. Sci. U.S.A.">
        <title>The genome of Syntrophus aciditrophicus: life at the thermodynamic limit of microbial growth.</title>
        <authorList>
            <person name="McInerney M.J."/>
            <person name="Rohlin L."/>
            <person name="Mouttaki H."/>
            <person name="Kim U."/>
            <person name="Krupp R.S."/>
            <person name="Rios-Hernandez L."/>
            <person name="Sieber J."/>
            <person name="Struchtemeyer C.G."/>
            <person name="Bhattacharyya A."/>
            <person name="Campbell J.W."/>
            <person name="Gunsalus R.P."/>
        </authorList>
    </citation>
    <scope>NUCLEOTIDE SEQUENCE [LARGE SCALE GENOMIC DNA]</scope>
    <source>
        <strain evidence="10 11">SB</strain>
    </source>
</reference>
<evidence type="ECO:0000313" key="10">
    <source>
        <dbReference type="EMBL" id="ABC78294.1"/>
    </source>
</evidence>
<dbReference type="PIRSF" id="PIRSF001554">
    <property type="entry name" value="SucCS_beta"/>
    <property type="match status" value="1"/>
</dbReference>
<keyword evidence="6 7" id="KW-0460">Magnesium</keyword>
<comment type="function">
    <text evidence="7">Succinyl-CoA synthetase functions in the citric acid cycle (TCA), coupling the hydrolysis of succinyl-CoA to the synthesis of either ATP or GTP and thus represents the only step of substrate-level phosphorylation in the TCA. The beta subunit provides nucleotide specificity of the enzyme and binds the substrate succinate, while the binding sites for coenzyme A and phosphate are found in the alpha subunit.</text>
</comment>
<feature type="binding site" evidence="7">
    <location>
        <position position="116"/>
    </location>
    <ligand>
        <name>ATP</name>
        <dbReference type="ChEBI" id="CHEBI:30616"/>
    </ligand>
</feature>
<feature type="binding site" evidence="7">
    <location>
        <begin position="330"/>
        <end position="332"/>
    </location>
    <ligand>
        <name>substrate</name>
        <note>ligand shared with subunit alpha</note>
    </ligand>
</feature>
<sequence length="398" mass="42355">MRRDGLHGKMKIYEYQVKEFFRSFGIPTPRGAAGKTSDEIVTAARSLGVMPVVLKSQIKAGGRGKAGGIRTANTLEEAGLQAIDLLGSRLVTAQTGPAGEQVNSLLLEERIDHERELYVGILVDRETGRPALLVSGEGGVDIEKLGREAPGQILCESIDPAYGLRSFQASRVFLSLGLPSASAARCAELSLSLYRLFMEMDCSDVEINPLALTTSGEPVALDGKVNVDDNALYRHPPLASLHEKEEENALEAAASALGLNYIKLNGSVGCMVNGAGLAMATMDLIKMTGAEPANFLDVGGGASVSRIREGLRIVLADRNVKILFVNIFGGILRCDTVAEGIAQGVRDLSISVPVVIRLEGTNRDEGLKILSSSGLNFIQVTDLREAVLRIGEEVARAG</sequence>
<dbReference type="InterPro" id="IPR017866">
    <property type="entry name" value="Succ-CoA_synthase_bsu_CS"/>
</dbReference>
<dbReference type="Pfam" id="PF00549">
    <property type="entry name" value="Ligase_CoA"/>
    <property type="match status" value="1"/>
</dbReference>
<dbReference type="KEGG" id="sat:SYN_02501"/>
<feature type="binding site" evidence="7">
    <location>
        <position position="222"/>
    </location>
    <ligand>
        <name>Mg(2+)</name>
        <dbReference type="ChEBI" id="CHEBI:18420"/>
    </ligand>
</feature>
<dbReference type="FunFam" id="3.30.470.20:FF:000002">
    <property type="entry name" value="Succinate--CoA ligase [ADP-forming] subunit beta"/>
    <property type="match status" value="1"/>
</dbReference>
<feature type="binding site" evidence="7">
    <location>
        <position position="273"/>
    </location>
    <ligand>
        <name>substrate</name>
        <note>ligand shared with subunit alpha</note>
    </ligand>
</feature>
<dbReference type="Pfam" id="PF08442">
    <property type="entry name" value="ATP-grasp_2"/>
    <property type="match status" value="1"/>
</dbReference>
<dbReference type="PANTHER" id="PTHR11815">
    <property type="entry name" value="SUCCINYL-COA SYNTHETASE BETA CHAIN"/>
    <property type="match status" value="1"/>
</dbReference>
<dbReference type="InterPro" id="IPR005811">
    <property type="entry name" value="SUCC_ACL_C"/>
</dbReference>
<protein>
    <recommendedName>
        <fullName evidence="7">Succinate--CoA ligase [ADP-forming] subunit beta</fullName>
        <ecNumber evidence="7">6.2.1.5</ecNumber>
    </recommendedName>
    <alternativeName>
        <fullName evidence="7">Succinyl-CoA synthetase subunit beta</fullName>
        <shortName evidence="7">SCS-beta</shortName>
    </alternativeName>
</protein>
<dbReference type="EMBL" id="CP000252">
    <property type="protein sequence ID" value="ABC78294.1"/>
    <property type="molecule type" value="Genomic_DNA"/>
</dbReference>
<evidence type="ECO:0000259" key="9">
    <source>
        <dbReference type="PROSITE" id="PS50975"/>
    </source>
</evidence>
<feature type="binding site" evidence="7">
    <location>
        <position position="55"/>
    </location>
    <ligand>
        <name>ATP</name>
        <dbReference type="ChEBI" id="CHEBI:30616"/>
    </ligand>
</feature>
<dbReference type="InterPro" id="IPR013815">
    <property type="entry name" value="ATP_grasp_subdomain_1"/>
</dbReference>
<dbReference type="GO" id="GO:0005524">
    <property type="term" value="F:ATP binding"/>
    <property type="evidence" value="ECO:0007669"/>
    <property type="project" value="UniProtKB-UniRule"/>
</dbReference>
<keyword evidence="11" id="KW-1185">Reference proteome</keyword>